<keyword evidence="7" id="KW-0175">Coiled coil</keyword>
<dbReference type="GO" id="GO:0005634">
    <property type="term" value="C:nucleus"/>
    <property type="evidence" value="ECO:0007669"/>
    <property type="project" value="TreeGrafter"/>
</dbReference>
<evidence type="ECO:0000256" key="6">
    <source>
        <dbReference type="ARBA" id="ARBA00023242"/>
    </source>
</evidence>
<evidence type="ECO:0000256" key="2">
    <source>
        <dbReference type="ARBA" id="ARBA00022833"/>
    </source>
</evidence>
<dbReference type="Pfam" id="PF04082">
    <property type="entry name" value="Fungal_trans"/>
    <property type="match status" value="1"/>
</dbReference>
<keyword evidence="11" id="KW-1185">Reference proteome</keyword>
<comment type="caution">
    <text evidence="10">The sequence shown here is derived from an EMBL/GenBank/DDBJ whole genome shotgun (WGS) entry which is preliminary data.</text>
</comment>
<organism evidence="10 11">
    <name type="scientific">Truncatella angustata</name>
    <dbReference type="NCBI Taxonomy" id="152316"/>
    <lineage>
        <taxon>Eukaryota</taxon>
        <taxon>Fungi</taxon>
        <taxon>Dikarya</taxon>
        <taxon>Ascomycota</taxon>
        <taxon>Pezizomycotina</taxon>
        <taxon>Sordariomycetes</taxon>
        <taxon>Xylariomycetidae</taxon>
        <taxon>Amphisphaeriales</taxon>
        <taxon>Sporocadaceae</taxon>
        <taxon>Truncatella</taxon>
    </lineage>
</organism>
<proteinExistence type="predicted"/>
<feature type="region of interest" description="Disordered" evidence="8">
    <location>
        <begin position="242"/>
        <end position="264"/>
    </location>
</feature>
<dbReference type="GO" id="GO:0001228">
    <property type="term" value="F:DNA-binding transcription activator activity, RNA polymerase II-specific"/>
    <property type="evidence" value="ECO:0007669"/>
    <property type="project" value="TreeGrafter"/>
</dbReference>
<dbReference type="InterPro" id="IPR051430">
    <property type="entry name" value="Fungal_TF_Env_Response"/>
</dbReference>
<protein>
    <recommendedName>
        <fullName evidence="9">Zn(2)-C6 fungal-type domain-containing protein</fullName>
    </recommendedName>
</protein>
<keyword evidence="4" id="KW-0238">DNA-binding</keyword>
<keyword evidence="5" id="KW-0804">Transcription</keyword>
<evidence type="ECO:0000256" key="8">
    <source>
        <dbReference type="SAM" id="MobiDB-lite"/>
    </source>
</evidence>
<dbReference type="Pfam" id="PF00172">
    <property type="entry name" value="Zn_clus"/>
    <property type="match status" value="1"/>
</dbReference>
<evidence type="ECO:0000313" key="11">
    <source>
        <dbReference type="Proteomes" id="UP000758603"/>
    </source>
</evidence>
<dbReference type="InterPro" id="IPR007219">
    <property type="entry name" value="XnlR_reg_dom"/>
</dbReference>
<gene>
    <name evidence="10" type="ORF">BKA67DRAFT_531642</name>
</gene>
<dbReference type="SUPFAM" id="SSF57701">
    <property type="entry name" value="Zn2/Cys6 DNA-binding domain"/>
    <property type="match status" value="1"/>
</dbReference>
<feature type="coiled-coil region" evidence="7">
    <location>
        <begin position="123"/>
        <end position="150"/>
    </location>
</feature>
<feature type="compositionally biased region" description="Polar residues" evidence="8">
    <location>
        <begin position="150"/>
        <end position="161"/>
    </location>
</feature>
<dbReference type="GO" id="GO:0000978">
    <property type="term" value="F:RNA polymerase II cis-regulatory region sequence-specific DNA binding"/>
    <property type="evidence" value="ECO:0007669"/>
    <property type="project" value="TreeGrafter"/>
</dbReference>
<evidence type="ECO:0000256" key="5">
    <source>
        <dbReference type="ARBA" id="ARBA00023163"/>
    </source>
</evidence>
<dbReference type="Proteomes" id="UP000758603">
    <property type="component" value="Unassembled WGS sequence"/>
</dbReference>
<keyword evidence="6" id="KW-0539">Nucleus</keyword>
<evidence type="ECO:0000256" key="3">
    <source>
        <dbReference type="ARBA" id="ARBA00023015"/>
    </source>
</evidence>
<evidence type="ECO:0000259" key="9">
    <source>
        <dbReference type="PROSITE" id="PS50048"/>
    </source>
</evidence>
<feature type="region of interest" description="Disordered" evidence="8">
    <location>
        <begin position="1"/>
        <end position="32"/>
    </location>
</feature>
<sequence length="821" mass="93314">MSDTAADQDKHTQPSEDGQDDDDNQDDNHPRKRQRVRLSCLECRRRKLSCSRDLPCDRCIKSGTPERCNYETRPGSATIGPNISSVGPGSISNVVDIGSRTIPIDLSRGGVGRDINANILKDAAKDHDRIRKLELEVAQLRSALSKQTSVDGTTIAATPSTAKDGLAKDSPLDIPMPSFLQRCKRGDGLDFKFVRGHNFKTRFFGPHNAWSSFKELTGLTPFMRETAEEWLRPLNITRKDRKRRREDRQKLFEAPDPDLEGLLPSREETDSLVNVYLDQFEQLHRIIHVPTFRKEYERFWDPNQPRHAVFTALLLAMLATSSCMDMQATSKFIGVKSNGFQTAEKWTKACDVWFDKQSHKHRNMIHYQIMCMLYLAKRANVIKKKRYWTNAGSLIRDGIIVGLHHDGDQVSSKITPYYREMRRRIWATMMEFDLQASFDQGVPTLLSQISIDAKAPRNIDDDDFEMESEELPPSKDSTEYTYASYQHLARQSLQTRLELNRVMTGPAADLDWDRVNRYTEMITNEIDALPPWDSEECNKTNDSRKPVLAHALLHIQLRQYLIPLHQPYLKLRQHNSKYSVAEFIYYTAARDIVMMHERLFSKGIRTLYFLREDIMHAAVSLCSVTLHQPRDSTTVIMSNSAETLKLIEKCIGIKEDRVLRCGNNDPWGYSSMCAALGLLETHLGKKTFENAKASAAERFISLHYKLLAYQIPPFSNNLDNDATTGGALRGQEAVSQAKPAAPFDPTDRSGIAAAQIQMQLGATPFHREGLPLSMPWLLPHTNLTQGQVMAPNPELNSSLEMIGMDLNDLWSGSDWTGTDFM</sequence>
<evidence type="ECO:0000256" key="7">
    <source>
        <dbReference type="SAM" id="Coils"/>
    </source>
</evidence>
<dbReference type="CDD" id="cd00067">
    <property type="entry name" value="GAL4"/>
    <property type="match status" value="1"/>
</dbReference>
<dbReference type="PANTHER" id="PTHR31944:SF130">
    <property type="entry name" value="ZN(II)2CYS6 TRANSCRIPTION FACTO (EUROFUNG)"/>
    <property type="match status" value="1"/>
</dbReference>
<dbReference type="GO" id="GO:0006351">
    <property type="term" value="P:DNA-templated transcription"/>
    <property type="evidence" value="ECO:0007669"/>
    <property type="project" value="InterPro"/>
</dbReference>
<reference evidence="10" key="1">
    <citation type="journal article" date="2021" name="Nat. Commun.">
        <title>Genetic determinants of endophytism in the Arabidopsis root mycobiome.</title>
        <authorList>
            <person name="Mesny F."/>
            <person name="Miyauchi S."/>
            <person name="Thiergart T."/>
            <person name="Pickel B."/>
            <person name="Atanasova L."/>
            <person name="Karlsson M."/>
            <person name="Huettel B."/>
            <person name="Barry K.W."/>
            <person name="Haridas S."/>
            <person name="Chen C."/>
            <person name="Bauer D."/>
            <person name="Andreopoulos W."/>
            <person name="Pangilinan J."/>
            <person name="LaButti K."/>
            <person name="Riley R."/>
            <person name="Lipzen A."/>
            <person name="Clum A."/>
            <person name="Drula E."/>
            <person name="Henrissat B."/>
            <person name="Kohler A."/>
            <person name="Grigoriev I.V."/>
            <person name="Martin F.M."/>
            <person name="Hacquard S."/>
        </authorList>
    </citation>
    <scope>NUCLEOTIDE SEQUENCE</scope>
    <source>
        <strain evidence="10">MPI-SDFR-AT-0073</strain>
    </source>
</reference>
<dbReference type="SMART" id="SM00066">
    <property type="entry name" value="GAL4"/>
    <property type="match status" value="1"/>
</dbReference>
<name>A0A9P8UQV4_9PEZI</name>
<dbReference type="RefSeq" id="XP_045960604.1">
    <property type="nucleotide sequence ID" value="XM_046099408.1"/>
</dbReference>
<dbReference type="GeneID" id="70128300"/>
<dbReference type="EMBL" id="JAGPXC010000002">
    <property type="protein sequence ID" value="KAH6656370.1"/>
    <property type="molecule type" value="Genomic_DNA"/>
</dbReference>
<dbReference type="InterPro" id="IPR036864">
    <property type="entry name" value="Zn2-C6_fun-type_DNA-bd_sf"/>
</dbReference>
<dbReference type="GO" id="GO:0008270">
    <property type="term" value="F:zinc ion binding"/>
    <property type="evidence" value="ECO:0007669"/>
    <property type="project" value="InterPro"/>
</dbReference>
<dbReference type="AlphaFoldDB" id="A0A9P8UQV4"/>
<keyword evidence="3" id="KW-0805">Transcription regulation</keyword>
<feature type="region of interest" description="Disordered" evidence="8">
    <location>
        <begin position="150"/>
        <end position="169"/>
    </location>
</feature>
<keyword evidence="2" id="KW-0862">Zinc</keyword>
<dbReference type="CDD" id="cd12148">
    <property type="entry name" value="fungal_TF_MHR"/>
    <property type="match status" value="1"/>
</dbReference>
<dbReference type="PANTHER" id="PTHR31944">
    <property type="entry name" value="HEME-RESPONSIVE ZINC FINGER TRANSCRIPTION FACTOR HAP1"/>
    <property type="match status" value="1"/>
</dbReference>
<dbReference type="InterPro" id="IPR001138">
    <property type="entry name" value="Zn2Cys6_DnaBD"/>
</dbReference>
<evidence type="ECO:0000256" key="4">
    <source>
        <dbReference type="ARBA" id="ARBA00023125"/>
    </source>
</evidence>
<dbReference type="PROSITE" id="PS00463">
    <property type="entry name" value="ZN2_CY6_FUNGAL_1"/>
    <property type="match status" value="1"/>
</dbReference>
<accession>A0A9P8UQV4</accession>
<dbReference type="Gene3D" id="4.10.240.10">
    <property type="entry name" value="Zn(2)-C6 fungal-type DNA-binding domain"/>
    <property type="match status" value="1"/>
</dbReference>
<feature type="domain" description="Zn(2)-C6 fungal-type" evidence="9">
    <location>
        <begin position="39"/>
        <end position="70"/>
    </location>
</feature>
<keyword evidence="1" id="KW-0479">Metal-binding</keyword>
<dbReference type="PROSITE" id="PS50048">
    <property type="entry name" value="ZN2_CY6_FUNGAL_2"/>
    <property type="match status" value="1"/>
</dbReference>
<evidence type="ECO:0000256" key="1">
    <source>
        <dbReference type="ARBA" id="ARBA00022723"/>
    </source>
</evidence>
<dbReference type="OrthoDB" id="4236860at2759"/>
<evidence type="ECO:0000313" key="10">
    <source>
        <dbReference type="EMBL" id="KAH6656370.1"/>
    </source>
</evidence>